<dbReference type="AlphaFoldDB" id="A0A4P2PW90"/>
<dbReference type="EMBL" id="CP012670">
    <property type="protein sequence ID" value="AUX20756.1"/>
    <property type="molecule type" value="Genomic_DNA"/>
</dbReference>
<reference evidence="2 3" key="1">
    <citation type="submission" date="2015-09" db="EMBL/GenBank/DDBJ databases">
        <title>Sorangium comparison.</title>
        <authorList>
            <person name="Zaburannyi N."/>
            <person name="Bunk B."/>
            <person name="Overmann J."/>
            <person name="Mueller R."/>
        </authorList>
    </citation>
    <scope>NUCLEOTIDE SEQUENCE [LARGE SCALE GENOMIC DNA]</scope>
    <source>
        <strain evidence="2 3">So ceGT47</strain>
    </source>
</reference>
<evidence type="ECO:0000313" key="2">
    <source>
        <dbReference type="EMBL" id="AUX20756.1"/>
    </source>
</evidence>
<evidence type="ECO:0000256" key="1">
    <source>
        <dbReference type="SAM" id="MobiDB-lite"/>
    </source>
</evidence>
<feature type="region of interest" description="Disordered" evidence="1">
    <location>
        <begin position="1"/>
        <end position="27"/>
    </location>
</feature>
<evidence type="ECO:0000313" key="3">
    <source>
        <dbReference type="Proteomes" id="UP000295781"/>
    </source>
</evidence>
<organism evidence="2 3">
    <name type="scientific">Sorangium cellulosum</name>
    <name type="common">Polyangium cellulosum</name>
    <dbReference type="NCBI Taxonomy" id="56"/>
    <lineage>
        <taxon>Bacteria</taxon>
        <taxon>Pseudomonadati</taxon>
        <taxon>Myxococcota</taxon>
        <taxon>Polyangia</taxon>
        <taxon>Polyangiales</taxon>
        <taxon>Polyangiaceae</taxon>
        <taxon>Sorangium</taxon>
    </lineage>
</organism>
<gene>
    <name evidence="2" type="ORF">SOCEGT47_012300</name>
</gene>
<dbReference type="OrthoDB" id="5520971at2"/>
<protein>
    <submittedName>
        <fullName evidence="2">Uncharacterized protein</fullName>
    </submittedName>
</protein>
<sequence length="83" mass="8985">MISTTMTPTDDLVSHASRRTPLDASPSMAEACELARRLADTIERLRVCSPDGDQADTLRVAEGMARSVADAVTDVMHSRRARA</sequence>
<dbReference type="RefSeq" id="WP_129346151.1">
    <property type="nucleotide sequence ID" value="NZ_CP012670.1"/>
</dbReference>
<proteinExistence type="predicted"/>
<accession>A0A4P2PW90</accession>
<name>A0A4P2PW90_SORCE</name>
<dbReference type="Proteomes" id="UP000295781">
    <property type="component" value="Chromosome"/>
</dbReference>